<evidence type="ECO:0000256" key="1">
    <source>
        <dbReference type="ARBA" id="ARBA00022679"/>
    </source>
</evidence>
<accession>A0A644YLE4</accession>
<evidence type="ECO:0000256" key="2">
    <source>
        <dbReference type="ARBA" id="ARBA00023315"/>
    </source>
</evidence>
<dbReference type="InterPro" id="IPR002123">
    <property type="entry name" value="Plipid/glycerol_acylTrfase"/>
</dbReference>
<dbReference type="AlphaFoldDB" id="A0A644YLE4"/>
<dbReference type="EMBL" id="VSSQ01005436">
    <property type="protein sequence ID" value="MPM29149.1"/>
    <property type="molecule type" value="Genomic_DNA"/>
</dbReference>
<evidence type="ECO:0000313" key="5">
    <source>
        <dbReference type="EMBL" id="MPM29149.1"/>
    </source>
</evidence>
<comment type="caution">
    <text evidence="5">The sequence shown here is derived from an EMBL/GenBank/DDBJ whole genome shotgun (WGS) entry which is preliminary data.</text>
</comment>
<keyword evidence="2" id="KW-0012">Acyltransferase</keyword>
<protein>
    <recommendedName>
        <fullName evidence="4">Phospholipid/glycerol acyltransferase domain-containing protein</fullName>
    </recommendedName>
</protein>
<feature type="domain" description="Phospholipid/glycerol acyltransferase" evidence="4">
    <location>
        <begin position="31"/>
        <end position="143"/>
    </location>
</feature>
<evidence type="ECO:0000256" key="3">
    <source>
        <dbReference type="SAM" id="MobiDB-lite"/>
    </source>
</evidence>
<gene>
    <name evidence="5" type="ORF">SDC9_75689</name>
</gene>
<dbReference type="SMART" id="SM00563">
    <property type="entry name" value="PlsC"/>
    <property type="match status" value="1"/>
</dbReference>
<dbReference type="SUPFAM" id="SSF69593">
    <property type="entry name" value="Glycerol-3-phosphate (1)-acyltransferase"/>
    <property type="match status" value="1"/>
</dbReference>
<dbReference type="PANTHER" id="PTHR10434:SF9">
    <property type="entry name" value="PHOSPHOLIPID_GLYCEROL ACYLTRANSFERASE DOMAIN-CONTAINING PROTEIN"/>
    <property type="match status" value="1"/>
</dbReference>
<dbReference type="Pfam" id="PF01553">
    <property type="entry name" value="Acyltransferase"/>
    <property type="match status" value="1"/>
</dbReference>
<reference evidence="5" key="1">
    <citation type="submission" date="2019-08" db="EMBL/GenBank/DDBJ databases">
        <authorList>
            <person name="Kucharzyk K."/>
            <person name="Murdoch R.W."/>
            <person name="Higgins S."/>
            <person name="Loffler F."/>
        </authorList>
    </citation>
    <scope>NUCLEOTIDE SEQUENCE</scope>
</reference>
<dbReference type="GO" id="GO:0003841">
    <property type="term" value="F:1-acylglycerol-3-phosphate O-acyltransferase activity"/>
    <property type="evidence" value="ECO:0007669"/>
    <property type="project" value="TreeGrafter"/>
</dbReference>
<sequence length="197" mass="21941">MPIRRGFAHLFWKLSKWTYVPESPRFSGSRVVIGAPHTSNWDFVFMLCIAWSEGLRPRWLGKKSLFSGWRRPIMRALGGIPVDRANPAGLVDTLVAEMRADPDLVIVVTPEGTRSAGTRWRSGFYRIAMAAGAPLTLGYIDRPSRTCGLGDTLRLTGDMSSDMDRIRAFYADKSGLRPQRRTEPRLRGEAGSTGADN</sequence>
<feature type="region of interest" description="Disordered" evidence="3">
    <location>
        <begin position="174"/>
        <end position="197"/>
    </location>
</feature>
<keyword evidence="1" id="KW-0808">Transferase</keyword>
<dbReference type="PANTHER" id="PTHR10434">
    <property type="entry name" value="1-ACYL-SN-GLYCEROL-3-PHOSPHATE ACYLTRANSFERASE"/>
    <property type="match status" value="1"/>
</dbReference>
<dbReference type="GO" id="GO:0006654">
    <property type="term" value="P:phosphatidic acid biosynthetic process"/>
    <property type="evidence" value="ECO:0007669"/>
    <property type="project" value="TreeGrafter"/>
</dbReference>
<organism evidence="5">
    <name type="scientific">bioreactor metagenome</name>
    <dbReference type="NCBI Taxonomy" id="1076179"/>
    <lineage>
        <taxon>unclassified sequences</taxon>
        <taxon>metagenomes</taxon>
        <taxon>ecological metagenomes</taxon>
    </lineage>
</organism>
<name>A0A644YLE4_9ZZZZ</name>
<proteinExistence type="predicted"/>
<evidence type="ECO:0000259" key="4">
    <source>
        <dbReference type="SMART" id="SM00563"/>
    </source>
</evidence>